<evidence type="ECO:0000256" key="8">
    <source>
        <dbReference type="ARBA" id="ARBA00047715"/>
    </source>
</evidence>
<dbReference type="eggNOG" id="COG0156">
    <property type="taxonomic scope" value="Bacteria"/>
</dbReference>
<keyword evidence="6 9" id="KW-0093">Biotin biosynthesis</keyword>
<dbReference type="Gene3D" id="3.40.640.10">
    <property type="entry name" value="Type I PLP-dependent aspartate aminotransferase-like (Major domain)"/>
    <property type="match status" value="1"/>
</dbReference>
<dbReference type="GO" id="GO:0030170">
    <property type="term" value="F:pyridoxal phosphate binding"/>
    <property type="evidence" value="ECO:0007669"/>
    <property type="project" value="UniProtKB-UniRule"/>
</dbReference>
<evidence type="ECO:0000256" key="7">
    <source>
        <dbReference type="ARBA" id="ARBA00022898"/>
    </source>
</evidence>
<feature type="modified residue" description="N6-(pyridoxal phosphate)lysine" evidence="9 10">
    <location>
        <position position="233"/>
    </location>
</feature>
<evidence type="ECO:0000313" key="13">
    <source>
        <dbReference type="Proteomes" id="UP000014463"/>
    </source>
</evidence>
<dbReference type="PATRIC" id="fig|1121939.11.peg.1171"/>
<gene>
    <name evidence="9" type="primary">bioF</name>
    <name evidence="12" type="ORF">L861_18595</name>
</gene>
<dbReference type="InterPro" id="IPR004723">
    <property type="entry name" value="AONS_Archaea/Proteobacteria"/>
</dbReference>
<proteinExistence type="inferred from homology"/>
<dbReference type="Pfam" id="PF00155">
    <property type="entry name" value="Aminotran_1_2"/>
    <property type="match status" value="1"/>
</dbReference>
<dbReference type="CDD" id="cd06454">
    <property type="entry name" value="KBL_like"/>
    <property type="match status" value="1"/>
</dbReference>
<dbReference type="PANTHER" id="PTHR13693:SF100">
    <property type="entry name" value="8-AMINO-7-OXONONANOATE SYNTHASE"/>
    <property type="match status" value="1"/>
</dbReference>
<dbReference type="InterPro" id="IPR050087">
    <property type="entry name" value="AON_synthase_class-II"/>
</dbReference>
<dbReference type="GO" id="GO:0009102">
    <property type="term" value="P:biotin biosynthetic process"/>
    <property type="evidence" value="ECO:0007669"/>
    <property type="project" value="UniProtKB-UniRule"/>
</dbReference>
<comment type="subunit">
    <text evidence="4 9">Homodimer.</text>
</comment>
<dbReference type="PANTHER" id="PTHR13693">
    <property type="entry name" value="CLASS II AMINOTRANSFERASE/8-AMINO-7-OXONONANOATE SYNTHASE"/>
    <property type="match status" value="1"/>
</dbReference>
<feature type="binding site" evidence="9">
    <location>
        <position position="347"/>
    </location>
    <ligand>
        <name>substrate</name>
    </ligand>
</feature>
<feature type="domain" description="Aminotransferase class I/classII large" evidence="11">
    <location>
        <begin position="37"/>
        <end position="373"/>
    </location>
</feature>
<feature type="binding site" evidence="9">
    <location>
        <position position="174"/>
    </location>
    <ligand>
        <name>pyridoxal 5'-phosphate</name>
        <dbReference type="ChEBI" id="CHEBI:597326"/>
    </ligand>
</feature>
<dbReference type="EC" id="2.3.1.47" evidence="9"/>
<dbReference type="Gene3D" id="3.90.1150.10">
    <property type="entry name" value="Aspartate Aminotransferase, domain 1"/>
    <property type="match status" value="1"/>
</dbReference>
<dbReference type="GO" id="GO:0008710">
    <property type="term" value="F:8-amino-7-oxononanoate synthase activity"/>
    <property type="evidence" value="ECO:0007669"/>
    <property type="project" value="UniProtKB-UniRule"/>
</dbReference>
<accession>S2LFR0</accession>
<dbReference type="OrthoDB" id="9807157at2"/>
<dbReference type="InterPro" id="IPR015421">
    <property type="entry name" value="PyrdxlP-dep_Trfase_major"/>
</dbReference>
<evidence type="ECO:0000256" key="1">
    <source>
        <dbReference type="ARBA" id="ARBA00001933"/>
    </source>
</evidence>
<evidence type="ECO:0000256" key="10">
    <source>
        <dbReference type="PIRSR" id="PIRSR604723-51"/>
    </source>
</evidence>
<sequence length="392" mass="42652">MLRSSWQTHLNDRLAQRREAKLWRERPILEQVVRQRDFASNDYLGLSDDPRLAEAQAQGARRFGAGAGASHLVSGHLSPHHELEERLAELMGRPRALLFSTGYMANLGTLQALGDSHTQIYQDRLNHASLLDGAALAGARSRRFHHRDLGDLHRLLERTPADSRRLVVSDGVFSMDGDIADITGLARTCQQHDAWLMIDDAHGIGVLGEHGDGCVGQCYGTDQVPILVATLGKALGSAGAVVAGDELLIETLIQFARPYIYTTAQPPGVASATLRALDILATEPERRTRLHDNIHHFRAGAAALGLPLMPSTTPIQPLLLGTSTKVMAWRDTLASHGFLVGAIREPTVPRGQARLRLTLSARHTLNDIDALLDCLGELVSHEWQGAQGATNS</sequence>
<dbReference type="PROSITE" id="PS00599">
    <property type="entry name" value="AA_TRANSFER_CLASS_2"/>
    <property type="match status" value="1"/>
</dbReference>
<dbReference type="NCBIfam" id="TIGR00858">
    <property type="entry name" value="bioF"/>
    <property type="match status" value="1"/>
</dbReference>
<evidence type="ECO:0000256" key="5">
    <source>
        <dbReference type="ARBA" id="ARBA00022679"/>
    </source>
</evidence>
<feature type="binding site" evidence="9">
    <location>
        <position position="127"/>
    </location>
    <ligand>
        <name>substrate</name>
    </ligand>
</feature>
<comment type="pathway">
    <text evidence="2 9">Cofactor biosynthesis; biotin biosynthesis.</text>
</comment>
<reference evidence="12 13" key="1">
    <citation type="journal article" date="2013" name="Genome Announc.">
        <title>Draft genome sequence of the moderately halophilic gammaproteobacterium Halomonas anticariensis FP35.</title>
        <authorList>
            <person name="Tahrioui A."/>
            <person name="Quesada E."/>
            <person name="Llamas I."/>
        </authorList>
    </citation>
    <scope>NUCLEOTIDE SEQUENCE [LARGE SCALE GENOMIC DNA]</scope>
    <source>
        <strain evidence="13">DSM 16096 / CECT 5854 / LMG 22089 / FP35</strain>
    </source>
</reference>
<comment type="caution">
    <text evidence="12">The sequence shown here is derived from an EMBL/GenBank/DDBJ whole genome shotgun (WGS) entry which is preliminary data.</text>
</comment>
<dbReference type="InterPro" id="IPR004839">
    <property type="entry name" value="Aminotransferase_I/II_large"/>
</dbReference>
<dbReference type="SUPFAM" id="SSF53383">
    <property type="entry name" value="PLP-dependent transferases"/>
    <property type="match status" value="1"/>
</dbReference>
<comment type="similarity">
    <text evidence="3 9">Belongs to the class-II pyridoxal-phosphate-dependent aminotransferase family. BioF subfamily.</text>
</comment>
<dbReference type="InterPro" id="IPR022834">
    <property type="entry name" value="AONS_Proteobacteria"/>
</dbReference>
<comment type="function">
    <text evidence="9">Catalyzes the decarboxylative condensation of pimeloyl-[acyl-carrier protein] and L-alanine to produce 8-amino-7-oxononanoate (AON), [acyl-carrier protein], and carbon dioxide.</text>
</comment>
<dbReference type="EMBL" id="ASTJ01000012">
    <property type="protein sequence ID" value="EPC03546.1"/>
    <property type="molecule type" value="Genomic_DNA"/>
</dbReference>
<comment type="catalytic activity">
    <reaction evidence="8 9">
        <text>6-carboxyhexanoyl-[ACP] + L-alanine + H(+) = (8S)-8-amino-7-oxononanoate + holo-[ACP] + CO2</text>
        <dbReference type="Rhea" id="RHEA:42288"/>
        <dbReference type="Rhea" id="RHEA-COMP:9685"/>
        <dbReference type="Rhea" id="RHEA-COMP:9955"/>
        <dbReference type="ChEBI" id="CHEBI:15378"/>
        <dbReference type="ChEBI" id="CHEBI:16526"/>
        <dbReference type="ChEBI" id="CHEBI:57972"/>
        <dbReference type="ChEBI" id="CHEBI:64479"/>
        <dbReference type="ChEBI" id="CHEBI:78846"/>
        <dbReference type="ChEBI" id="CHEBI:149468"/>
        <dbReference type="EC" id="2.3.1.47"/>
    </reaction>
</comment>
<dbReference type="AlphaFoldDB" id="S2LFR0"/>
<dbReference type="Proteomes" id="UP000014463">
    <property type="component" value="Unassembled WGS sequence"/>
</dbReference>
<feature type="binding site" evidence="9">
    <location>
        <begin position="102"/>
        <end position="103"/>
    </location>
    <ligand>
        <name>pyridoxal 5'-phosphate</name>
        <dbReference type="ChEBI" id="CHEBI:597326"/>
    </ligand>
</feature>
<keyword evidence="7 9" id="KW-0663">Pyridoxal phosphate</keyword>
<evidence type="ECO:0000256" key="2">
    <source>
        <dbReference type="ARBA" id="ARBA00004746"/>
    </source>
</evidence>
<keyword evidence="13" id="KW-1185">Reference proteome</keyword>
<dbReference type="InterPro" id="IPR015422">
    <property type="entry name" value="PyrdxlP-dep_Trfase_small"/>
</dbReference>
<evidence type="ECO:0000256" key="9">
    <source>
        <dbReference type="HAMAP-Rule" id="MF_01693"/>
    </source>
</evidence>
<dbReference type="InterPro" id="IPR015424">
    <property type="entry name" value="PyrdxlP-dep_Trfase"/>
</dbReference>
<comment type="cofactor">
    <cofactor evidence="1 9 10">
        <name>pyridoxal 5'-phosphate</name>
        <dbReference type="ChEBI" id="CHEBI:597326"/>
    </cofactor>
</comment>
<dbReference type="HAMAP" id="MF_01693">
    <property type="entry name" value="BioF_aminotrans_2"/>
    <property type="match status" value="1"/>
</dbReference>
<feature type="binding site" evidence="9">
    <location>
        <position position="202"/>
    </location>
    <ligand>
        <name>pyridoxal 5'-phosphate</name>
        <dbReference type="ChEBI" id="CHEBI:597326"/>
    </ligand>
</feature>
<keyword evidence="5 9" id="KW-0808">Transferase</keyword>
<dbReference type="UniPathway" id="UPA00078"/>
<dbReference type="InterPro" id="IPR001917">
    <property type="entry name" value="Aminotrans_II_pyridoxalP_BS"/>
</dbReference>
<evidence type="ECO:0000256" key="3">
    <source>
        <dbReference type="ARBA" id="ARBA00010008"/>
    </source>
</evidence>
<organism evidence="12 13">
    <name type="scientific">Litchfieldella anticariensis (strain DSM 16096 / CECT 5854 / CIP 108499 / LMG 22089 / FP35)</name>
    <name type="common">Halomonas anticariensis</name>
    <dbReference type="NCBI Taxonomy" id="1121939"/>
    <lineage>
        <taxon>Bacteria</taxon>
        <taxon>Pseudomonadati</taxon>
        <taxon>Pseudomonadota</taxon>
        <taxon>Gammaproteobacteria</taxon>
        <taxon>Oceanospirillales</taxon>
        <taxon>Halomonadaceae</taxon>
        <taxon>Litchfieldella</taxon>
    </lineage>
</organism>
<name>S2LFR0_LITA3</name>
<protein>
    <recommendedName>
        <fullName evidence="9">8-amino-7-oxononanoate synthase</fullName>
        <shortName evidence="9">AONS</shortName>
        <ecNumber evidence="9">2.3.1.47</ecNumber>
    </recommendedName>
    <alternativeName>
        <fullName evidence="9">7-keto-8-amino-pelargonic acid synthase</fullName>
        <shortName evidence="9">7-KAP synthase</shortName>
        <shortName evidence="9">KAPA synthase</shortName>
    </alternativeName>
    <alternativeName>
        <fullName evidence="9">8-amino-7-ketopelargonate synthase</fullName>
    </alternativeName>
</protein>
<evidence type="ECO:0000256" key="4">
    <source>
        <dbReference type="ARBA" id="ARBA00011738"/>
    </source>
</evidence>
<dbReference type="STRING" id="1121939.L861_18595"/>
<evidence type="ECO:0000256" key="6">
    <source>
        <dbReference type="ARBA" id="ARBA00022756"/>
    </source>
</evidence>
<evidence type="ECO:0000313" key="12">
    <source>
        <dbReference type="EMBL" id="EPC03546.1"/>
    </source>
</evidence>
<dbReference type="RefSeq" id="WP_016415666.1">
    <property type="nucleotide sequence ID" value="NZ_AUAB01000016.1"/>
</dbReference>
<evidence type="ECO:0000259" key="11">
    <source>
        <dbReference type="Pfam" id="PF00155"/>
    </source>
</evidence>
<feature type="binding site" evidence="9">
    <location>
        <position position="230"/>
    </location>
    <ligand>
        <name>pyridoxal 5'-phosphate</name>
        <dbReference type="ChEBI" id="CHEBI:597326"/>
    </ligand>
</feature>
<feature type="binding site" evidence="9">
    <location>
        <position position="24"/>
    </location>
    <ligand>
        <name>substrate</name>
    </ligand>
</feature>